<reference evidence="1" key="1">
    <citation type="submission" date="2021-02" db="EMBL/GenBank/DDBJ databases">
        <authorList>
            <person name="Nowell W R."/>
        </authorList>
    </citation>
    <scope>NUCLEOTIDE SEQUENCE</scope>
</reference>
<evidence type="ECO:0000313" key="1">
    <source>
        <dbReference type="EMBL" id="CAF4426441.1"/>
    </source>
</evidence>
<comment type="caution">
    <text evidence="1">The sequence shown here is derived from an EMBL/GenBank/DDBJ whole genome shotgun (WGS) entry which is preliminary data.</text>
</comment>
<dbReference type="Proteomes" id="UP000681720">
    <property type="component" value="Unassembled WGS sequence"/>
</dbReference>
<accession>A0A8S2W6J3</accession>
<evidence type="ECO:0000313" key="2">
    <source>
        <dbReference type="Proteomes" id="UP000681720"/>
    </source>
</evidence>
<dbReference type="EMBL" id="CAJOBJ010063033">
    <property type="protein sequence ID" value="CAF4426441.1"/>
    <property type="molecule type" value="Genomic_DNA"/>
</dbReference>
<organism evidence="1 2">
    <name type="scientific">Rotaria magnacalcarata</name>
    <dbReference type="NCBI Taxonomy" id="392030"/>
    <lineage>
        <taxon>Eukaryota</taxon>
        <taxon>Metazoa</taxon>
        <taxon>Spiralia</taxon>
        <taxon>Gnathifera</taxon>
        <taxon>Rotifera</taxon>
        <taxon>Eurotatoria</taxon>
        <taxon>Bdelloidea</taxon>
        <taxon>Philodinida</taxon>
        <taxon>Philodinidae</taxon>
        <taxon>Rotaria</taxon>
    </lineage>
</organism>
<gene>
    <name evidence="1" type="ORF">GIL414_LOCUS31333</name>
</gene>
<dbReference type="AlphaFoldDB" id="A0A8S2W6J3"/>
<feature type="non-terminal residue" evidence="1">
    <location>
        <position position="37"/>
    </location>
</feature>
<protein>
    <submittedName>
        <fullName evidence="1">Uncharacterized protein</fullName>
    </submittedName>
</protein>
<sequence length="37" mass="4535">MYRLRNDAFDAFRLLLQQRRPSQELSTMIEQTSEIYN</sequence>
<proteinExistence type="predicted"/>
<name>A0A8S2W6J3_9BILA</name>